<keyword evidence="5" id="KW-0479">Metal-binding</keyword>
<dbReference type="EMBL" id="JAZGUE010000003">
    <property type="protein sequence ID" value="KAL2268245.1"/>
    <property type="molecule type" value="Genomic_DNA"/>
</dbReference>
<evidence type="ECO:0000313" key="10">
    <source>
        <dbReference type="EMBL" id="KAL2268245.1"/>
    </source>
</evidence>
<name>A0ABR4DDQ5_9PEZI</name>
<evidence type="ECO:0000256" key="4">
    <source>
        <dbReference type="ARBA" id="ARBA00022679"/>
    </source>
</evidence>
<gene>
    <name evidence="10" type="ORF">VTJ83DRAFT_3091</name>
</gene>
<evidence type="ECO:0000256" key="5">
    <source>
        <dbReference type="ARBA" id="ARBA00022723"/>
    </source>
</evidence>
<dbReference type="RefSeq" id="XP_070866972.1">
    <property type="nucleotide sequence ID" value="XM_071009434.1"/>
</dbReference>
<comment type="similarity">
    <text evidence="2">Belongs to the protein prenyltransferase subunit beta family.</text>
</comment>
<dbReference type="GeneID" id="98124078"/>
<organism evidence="10 11">
    <name type="scientific">Remersonia thermophila</name>
    <dbReference type="NCBI Taxonomy" id="72144"/>
    <lineage>
        <taxon>Eukaryota</taxon>
        <taxon>Fungi</taxon>
        <taxon>Dikarya</taxon>
        <taxon>Ascomycota</taxon>
        <taxon>Pezizomycotina</taxon>
        <taxon>Sordariomycetes</taxon>
        <taxon>Sordariomycetidae</taxon>
        <taxon>Sordariales</taxon>
        <taxon>Sordariales incertae sedis</taxon>
        <taxon>Remersonia</taxon>
    </lineage>
</organism>
<evidence type="ECO:0000259" key="9">
    <source>
        <dbReference type="Pfam" id="PF00432"/>
    </source>
</evidence>
<feature type="region of interest" description="Disordered" evidence="8">
    <location>
        <begin position="288"/>
        <end position="309"/>
    </location>
</feature>
<evidence type="ECO:0000313" key="11">
    <source>
        <dbReference type="Proteomes" id="UP001600064"/>
    </source>
</evidence>
<keyword evidence="3" id="KW-0637">Prenyltransferase</keyword>
<evidence type="ECO:0000256" key="6">
    <source>
        <dbReference type="ARBA" id="ARBA00022737"/>
    </source>
</evidence>
<evidence type="ECO:0000256" key="7">
    <source>
        <dbReference type="ARBA" id="ARBA00022833"/>
    </source>
</evidence>
<dbReference type="InterPro" id="IPR045089">
    <property type="entry name" value="PGGT1B-like"/>
</dbReference>
<evidence type="ECO:0000256" key="1">
    <source>
        <dbReference type="ARBA" id="ARBA00001947"/>
    </source>
</evidence>
<dbReference type="Proteomes" id="UP001600064">
    <property type="component" value="Unassembled WGS sequence"/>
</dbReference>
<dbReference type="PANTHER" id="PTHR11774:SF4">
    <property type="entry name" value="GERANYLGERANYL TRANSFERASE TYPE-1 SUBUNIT BETA"/>
    <property type="match status" value="1"/>
</dbReference>
<evidence type="ECO:0000256" key="3">
    <source>
        <dbReference type="ARBA" id="ARBA00022602"/>
    </source>
</evidence>
<keyword evidence="4" id="KW-0808">Transferase</keyword>
<comment type="cofactor">
    <cofactor evidence="1">
        <name>Zn(2+)</name>
        <dbReference type="ChEBI" id="CHEBI:29105"/>
    </cofactor>
</comment>
<dbReference type="PANTHER" id="PTHR11774">
    <property type="entry name" value="GERANYLGERANYL TRANSFERASE TYPE BETA SUBUNIT"/>
    <property type="match status" value="1"/>
</dbReference>
<keyword evidence="6" id="KW-0677">Repeat</keyword>
<feature type="domain" description="Prenyltransferase alpha-alpha toroid" evidence="9">
    <location>
        <begin position="7"/>
        <end position="425"/>
    </location>
</feature>
<reference evidence="10 11" key="1">
    <citation type="journal article" date="2024" name="Commun. Biol.">
        <title>Comparative genomic analysis of thermophilic fungi reveals convergent evolutionary adaptations and gene losses.</title>
        <authorList>
            <person name="Steindorff A.S."/>
            <person name="Aguilar-Pontes M.V."/>
            <person name="Robinson A.J."/>
            <person name="Andreopoulos B."/>
            <person name="LaButti K."/>
            <person name="Kuo A."/>
            <person name="Mondo S."/>
            <person name="Riley R."/>
            <person name="Otillar R."/>
            <person name="Haridas S."/>
            <person name="Lipzen A."/>
            <person name="Grimwood J."/>
            <person name="Schmutz J."/>
            <person name="Clum A."/>
            <person name="Reid I.D."/>
            <person name="Moisan M.C."/>
            <person name="Butler G."/>
            <person name="Nguyen T.T.M."/>
            <person name="Dewar K."/>
            <person name="Conant G."/>
            <person name="Drula E."/>
            <person name="Henrissat B."/>
            <person name="Hansel C."/>
            <person name="Singer S."/>
            <person name="Hutchinson M.I."/>
            <person name="de Vries R.P."/>
            <person name="Natvig D.O."/>
            <person name="Powell A.J."/>
            <person name="Tsang A."/>
            <person name="Grigoriev I.V."/>
        </authorList>
    </citation>
    <scope>NUCLEOTIDE SEQUENCE [LARGE SCALE GENOMIC DNA]</scope>
    <source>
        <strain evidence="10 11">ATCC 22073</strain>
    </source>
</reference>
<protein>
    <recommendedName>
        <fullName evidence="9">Prenyltransferase alpha-alpha toroid domain-containing protein</fullName>
    </recommendedName>
</protein>
<comment type="caution">
    <text evidence="10">The sequence shown here is derived from an EMBL/GenBank/DDBJ whole genome shotgun (WGS) entry which is preliminary data.</text>
</comment>
<sequence>MADEPTLDIDRHLRYWTMCLRSPLPHHYLSSDGNRMALAYFMINSVAILTPPGSGKPSPIPASDRRSLRRWVLSLQQPGGGFAGSPTLALPPGPDGVQAVDASVANLPATLFALQLLALLADDDDDDDDDNDGAAAAFDGVDRARTLRWLRRLQRPDGSFGEALKHLPGRGWFVGGGYDMRYCYIAAAVRWILRGDVQEGEPGWVDDFDTHALARYILSSQTYDGGFAGSSQEEPHAGYAYCAIGALALLDRPISGHPRPGGTLVASIRDRPGLIRWLASRQFVYLEPPEPQEDDDDDDDNDDEDNFRLPQRLSDLSLTENLRHVACNGRTNKVADTCYTWWVGGALANLGLGAELGGGVADGEAPGVLLDRAGARRFLLERMAHRIGGFSKHPGGPPDVYHACFGLAALAVLGEPGLSEFDSGLAVPARTVRVMERARAALVERDRARDRASEGDGTKRPAELAGEAVALGLAMAGKKPAWLSER</sequence>
<accession>A0ABR4DDQ5</accession>
<evidence type="ECO:0000256" key="8">
    <source>
        <dbReference type="SAM" id="MobiDB-lite"/>
    </source>
</evidence>
<keyword evidence="11" id="KW-1185">Reference proteome</keyword>
<dbReference type="SUPFAM" id="SSF48239">
    <property type="entry name" value="Terpenoid cyclases/Protein prenyltransferases"/>
    <property type="match status" value="1"/>
</dbReference>
<dbReference type="Pfam" id="PF00432">
    <property type="entry name" value="Prenyltrans"/>
    <property type="match status" value="1"/>
</dbReference>
<proteinExistence type="inferred from homology"/>
<feature type="compositionally biased region" description="Acidic residues" evidence="8">
    <location>
        <begin position="290"/>
        <end position="305"/>
    </location>
</feature>
<keyword evidence="7" id="KW-0862">Zinc</keyword>
<dbReference type="InterPro" id="IPR008930">
    <property type="entry name" value="Terpenoid_cyclase/PrenylTrfase"/>
</dbReference>
<dbReference type="Gene3D" id="1.50.10.20">
    <property type="match status" value="1"/>
</dbReference>
<dbReference type="InterPro" id="IPR001330">
    <property type="entry name" value="Prenyltrans"/>
</dbReference>
<evidence type="ECO:0000256" key="2">
    <source>
        <dbReference type="ARBA" id="ARBA00010497"/>
    </source>
</evidence>